<keyword evidence="4" id="KW-0378">Hydrolase</keyword>
<reference evidence="10" key="1">
    <citation type="journal article" date="2019" name="Int. J. Syst. Evol. Microbiol.">
        <title>The Global Catalogue of Microorganisms (GCM) 10K type strain sequencing project: providing services to taxonomists for standard genome sequencing and annotation.</title>
        <authorList>
            <consortium name="The Broad Institute Genomics Platform"/>
            <consortium name="The Broad Institute Genome Sequencing Center for Infectious Disease"/>
            <person name="Wu L."/>
            <person name="Ma J."/>
        </authorList>
    </citation>
    <scope>NUCLEOTIDE SEQUENCE [LARGE SCALE GENOMIC DNA]</scope>
    <source>
        <strain evidence="10">JCM 17983</strain>
    </source>
</reference>
<dbReference type="SUPFAM" id="SSF57845">
    <property type="entry name" value="B-box zinc-binding domain"/>
    <property type="match status" value="1"/>
</dbReference>
<dbReference type="Gene3D" id="1.20.1540.10">
    <property type="entry name" value="Rhomboid-like"/>
    <property type="match status" value="1"/>
</dbReference>
<keyword evidence="10" id="KW-1185">Reference proteome</keyword>
<evidence type="ECO:0000256" key="3">
    <source>
        <dbReference type="ARBA" id="ARBA00022692"/>
    </source>
</evidence>
<dbReference type="GO" id="GO:0008233">
    <property type="term" value="F:peptidase activity"/>
    <property type="evidence" value="ECO:0007669"/>
    <property type="project" value="UniProtKB-KW"/>
</dbReference>
<keyword evidence="3 7" id="KW-0812">Transmembrane</keyword>
<dbReference type="Pfam" id="PF01694">
    <property type="entry name" value="Rhomboid"/>
    <property type="match status" value="1"/>
</dbReference>
<keyword evidence="5 7" id="KW-1133">Transmembrane helix</keyword>
<feature type="transmembrane region" description="Helical" evidence="7">
    <location>
        <begin position="217"/>
        <end position="234"/>
    </location>
</feature>
<keyword evidence="9" id="KW-0645">Protease</keyword>
<dbReference type="Proteomes" id="UP001500457">
    <property type="component" value="Unassembled WGS sequence"/>
</dbReference>
<dbReference type="EMBL" id="BAABHQ010000003">
    <property type="protein sequence ID" value="GAA4868546.1"/>
    <property type="molecule type" value="Genomic_DNA"/>
</dbReference>
<feature type="transmembrane region" description="Helical" evidence="7">
    <location>
        <begin position="240"/>
        <end position="257"/>
    </location>
</feature>
<feature type="transmembrane region" description="Helical" evidence="7">
    <location>
        <begin position="269"/>
        <end position="289"/>
    </location>
</feature>
<keyword evidence="6 7" id="KW-0472">Membrane</keyword>
<dbReference type="InterPro" id="IPR050925">
    <property type="entry name" value="Rhomboid_protease_S54"/>
</dbReference>
<dbReference type="CDD" id="cd19756">
    <property type="entry name" value="Bbox2"/>
    <property type="match status" value="1"/>
</dbReference>
<dbReference type="GO" id="GO:0006508">
    <property type="term" value="P:proteolysis"/>
    <property type="evidence" value="ECO:0007669"/>
    <property type="project" value="UniProtKB-KW"/>
</dbReference>
<dbReference type="PANTHER" id="PTHR43731:SF14">
    <property type="entry name" value="PRESENILIN-ASSOCIATED RHOMBOID-LIKE PROTEIN, MITOCHONDRIAL"/>
    <property type="match status" value="1"/>
</dbReference>
<evidence type="ECO:0000256" key="7">
    <source>
        <dbReference type="SAM" id="Phobius"/>
    </source>
</evidence>
<proteinExistence type="inferred from homology"/>
<feature type="transmembrane region" description="Helical" evidence="7">
    <location>
        <begin position="192"/>
        <end position="210"/>
    </location>
</feature>
<sequence>MTAPGPGPAAGPDAAPHCVRHPDRPTALACTRCGRPACPDCLRPAPVGAHCVDCIAEANRAGGNVRRPRAATGGRPGERPVVTTTLVVVNVVVFLLTAVSAGSVWDNVASPLAQATWLVPADVAAGQWWRLVTSGFLHIGPLHIAVNMFALWVLGRDLELVLGRLRFALLYGVSLLGGSAAVVLLGEPDRPVAGASGAVFGLMGGLLVVLRRLQLNQGPALLTIGINVVLSFTIPGLSLLGHLGGLVTGVLVAVALVHGPARSRPTAGLLAVGGIALVLLVLVAVRALTLTG</sequence>
<evidence type="ECO:0000256" key="4">
    <source>
        <dbReference type="ARBA" id="ARBA00022801"/>
    </source>
</evidence>
<evidence type="ECO:0000256" key="2">
    <source>
        <dbReference type="ARBA" id="ARBA00009045"/>
    </source>
</evidence>
<dbReference type="PANTHER" id="PTHR43731">
    <property type="entry name" value="RHOMBOID PROTEASE"/>
    <property type="match status" value="1"/>
</dbReference>
<feature type="transmembrane region" description="Helical" evidence="7">
    <location>
        <begin position="167"/>
        <end position="186"/>
    </location>
</feature>
<evidence type="ECO:0000259" key="8">
    <source>
        <dbReference type="Pfam" id="PF01694"/>
    </source>
</evidence>
<evidence type="ECO:0000256" key="5">
    <source>
        <dbReference type="ARBA" id="ARBA00022989"/>
    </source>
</evidence>
<evidence type="ECO:0000256" key="1">
    <source>
        <dbReference type="ARBA" id="ARBA00004141"/>
    </source>
</evidence>
<dbReference type="SUPFAM" id="SSF144091">
    <property type="entry name" value="Rhomboid-like"/>
    <property type="match status" value="1"/>
</dbReference>
<name>A0ABP9E6F2_9PSEU</name>
<comment type="caution">
    <text evidence="9">The sequence shown here is derived from an EMBL/GenBank/DDBJ whole genome shotgun (WGS) entry which is preliminary data.</text>
</comment>
<comment type="similarity">
    <text evidence="2">Belongs to the peptidase S54 family.</text>
</comment>
<evidence type="ECO:0000313" key="9">
    <source>
        <dbReference type="EMBL" id="GAA4868546.1"/>
    </source>
</evidence>
<evidence type="ECO:0000313" key="10">
    <source>
        <dbReference type="Proteomes" id="UP001500457"/>
    </source>
</evidence>
<evidence type="ECO:0000256" key="6">
    <source>
        <dbReference type="ARBA" id="ARBA00023136"/>
    </source>
</evidence>
<dbReference type="RefSeq" id="WP_274231266.1">
    <property type="nucleotide sequence ID" value="NZ_BAABHQ010000003.1"/>
</dbReference>
<accession>A0ABP9E6F2</accession>
<dbReference type="InterPro" id="IPR035952">
    <property type="entry name" value="Rhomboid-like_sf"/>
</dbReference>
<gene>
    <name evidence="9" type="ORF">GCM10023203_16760</name>
</gene>
<dbReference type="InterPro" id="IPR022764">
    <property type="entry name" value="Peptidase_S54_rhomboid_dom"/>
</dbReference>
<comment type="subcellular location">
    <subcellularLocation>
        <location evidence="1">Membrane</location>
        <topology evidence="1">Multi-pass membrane protein</topology>
    </subcellularLocation>
</comment>
<feature type="transmembrane region" description="Helical" evidence="7">
    <location>
        <begin position="81"/>
        <end position="105"/>
    </location>
</feature>
<protein>
    <submittedName>
        <fullName evidence="9">Rhomboid family intramembrane serine protease</fullName>
    </submittedName>
</protein>
<organism evidence="9 10">
    <name type="scientific">Actinomycetospora straminea</name>
    <dbReference type="NCBI Taxonomy" id="663607"/>
    <lineage>
        <taxon>Bacteria</taxon>
        <taxon>Bacillati</taxon>
        <taxon>Actinomycetota</taxon>
        <taxon>Actinomycetes</taxon>
        <taxon>Pseudonocardiales</taxon>
        <taxon>Pseudonocardiaceae</taxon>
        <taxon>Actinomycetospora</taxon>
    </lineage>
</organism>
<feature type="domain" description="Peptidase S54 rhomboid" evidence="8">
    <location>
        <begin position="126"/>
        <end position="257"/>
    </location>
</feature>
<feature type="transmembrane region" description="Helical" evidence="7">
    <location>
        <begin position="136"/>
        <end position="155"/>
    </location>
</feature>